<sequence>MIYYLHACPSSLLLVLRSKLRDTQLTGVRLPNTGNDHLSSWASLAVENLMPGWIRDGPISSNMLNQLIDIAPLPTSVSRDEMVVGCLSLSWGDLCATFSRILGHWRGKIAETVDDLVIERYVFVLCWDVPTMGSTLEHLLHFWSGKHNMDNSNVEHLFCFSHSVLGRCGVIVEVNFSEMVFAVLLHLHAVNLSGDSGALGLDFLRNGSWLSLVLSLLNAGIWRYCSQNSITFTGPVWSDQTSKDNELLSIAEGLVSGVFGANQVAELLRIFSSLLNRYLRVYQKSFLSAFSSSKDSTQESSPLLLLKYTGFDKCMQDELLEKEGINPSQLESVYDLLSKLDSTIDKLS</sequence>
<dbReference type="Proteomes" id="UP001062846">
    <property type="component" value="Chromosome 5"/>
</dbReference>
<accession>A0ACC0NR80</accession>
<gene>
    <name evidence="1" type="ORF">RHMOL_Rhmol05G0177400</name>
</gene>
<comment type="caution">
    <text evidence="1">The sequence shown here is derived from an EMBL/GenBank/DDBJ whole genome shotgun (WGS) entry which is preliminary data.</text>
</comment>
<organism evidence="1 2">
    <name type="scientific">Rhododendron molle</name>
    <name type="common">Chinese azalea</name>
    <name type="synonym">Azalea mollis</name>
    <dbReference type="NCBI Taxonomy" id="49168"/>
    <lineage>
        <taxon>Eukaryota</taxon>
        <taxon>Viridiplantae</taxon>
        <taxon>Streptophyta</taxon>
        <taxon>Embryophyta</taxon>
        <taxon>Tracheophyta</taxon>
        <taxon>Spermatophyta</taxon>
        <taxon>Magnoliopsida</taxon>
        <taxon>eudicotyledons</taxon>
        <taxon>Gunneridae</taxon>
        <taxon>Pentapetalae</taxon>
        <taxon>asterids</taxon>
        <taxon>Ericales</taxon>
        <taxon>Ericaceae</taxon>
        <taxon>Ericoideae</taxon>
        <taxon>Rhodoreae</taxon>
        <taxon>Rhododendron</taxon>
    </lineage>
</organism>
<protein>
    <submittedName>
        <fullName evidence="1">Uncharacterized protein</fullName>
    </submittedName>
</protein>
<evidence type="ECO:0000313" key="1">
    <source>
        <dbReference type="EMBL" id="KAI8555496.1"/>
    </source>
</evidence>
<reference evidence="1" key="1">
    <citation type="submission" date="2022-02" db="EMBL/GenBank/DDBJ databases">
        <title>Plant Genome Project.</title>
        <authorList>
            <person name="Zhang R.-G."/>
        </authorList>
    </citation>
    <scope>NUCLEOTIDE SEQUENCE</scope>
    <source>
        <strain evidence="1">AT1</strain>
    </source>
</reference>
<evidence type="ECO:0000313" key="2">
    <source>
        <dbReference type="Proteomes" id="UP001062846"/>
    </source>
</evidence>
<keyword evidence="2" id="KW-1185">Reference proteome</keyword>
<dbReference type="EMBL" id="CM046392">
    <property type="protein sequence ID" value="KAI8555496.1"/>
    <property type="molecule type" value="Genomic_DNA"/>
</dbReference>
<proteinExistence type="predicted"/>
<name>A0ACC0NR80_RHOML</name>